<accession>A0A6J4RDB3</accession>
<sequence>MAEPTPPSHRLAQLLQQQSDRNTLPALIGEVEALLGKRIPAGGIADRRKVQDVLAVSDAQSQYHHTSHRCWGTRLKAEMMQIAARVGARLDEDAWLVWQQQHQAAFLLPASLVLERLPQHIEMRMSDRETDLIFVSDDGTAGLTLGCTHWPTPTNTRWRPGAGSRSRSPADARLRHSSAQAQLRQRIKPGEARGPQFSRRP</sequence>
<evidence type="ECO:0000256" key="1">
    <source>
        <dbReference type="SAM" id="MobiDB-lite"/>
    </source>
</evidence>
<reference evidence="2" key="1">
    <citation type="submission" date="2020-02" db="EMBL/GenBank/DDBJ databases">
        <authorList>
            <person name="Meier V. D."/>
        </authorList>
    </citation>
    <scope>NUCLEOTIDE SEQUENCE</scope>
    <source>
        <strain evidence="2">AVDCRST_MAG67</strain>
    </source>
</reference>
<proteinExistence type="predicted"/>
<name>A0A6J4RDB3_9ACTN</name>
<dbReference type="EMBL" id="CADCVQ010000003">
    <property type="protein sequence ID" value="CAA9470890.1"/>
    <property type="molecule type" value="Genomic_DNA"/>
</dbReference>
<evidence type="ECO:0000313" key="2">
    <source>
        <dbReference type="EMBL" id="CAA9470890.1"/>
    </source>
</evidence>
<organism evidence="2">
    <name type="scientific">uncultured Solirubrobacteraceae bacterium</name>
    <dbReference type="NCBI Taxonomy" id="1162706"/>
    <lineage>
        <taxon>Bacteria</taxon>
        <taxon>Bacillati</taxon>
        <taxon>Actinomycetota</taxon>
        <taxon>Thermoleophilia</taxon>
        <taxon>Solirubrobacterales</taxon>
        <taxon>Solirubrobacteraceae</taxon>
        <taxon>environmental samples</taxon>
    </lineage>
</organism>
<protein>
    <submittedName>
        <fullName evidence="2">Uncharacterized protein</fullName>
    </submittedName>
</protein>
<gene>
    <name evidence="2" type="ORF">AVDCRST_MAG67-17</name>
</gene>
<dbReference type="AlphaFoldDB" id="A0A6J4RDB3"/>
<feature type="region of interest" description="Disordered" evidence="1">
    <location>
        <begin position="151"/>
        <end position="201"/>
    </location>
</feature>